<proteinExistence type="predicted"/>
<accession>A0ABD0N883</accession>
<evidence type="ECO:0000313" key="3">
    <source>
        <dbReference type="Proteomes" id="UP001529510"/>
    </source>
</evidence>
<gene>
    <name evidence="2" type="ORF">M9458_045810</name>
</gene>
<dbReference type="AlphaFoldDB" id="A0ABD0N883"/>
<keyword evidence="1" id="KW-0812">Transmembrane</keyword>
<reference evidence="2 3" key="1">
    <citation type="submission" date="2024-05" db="EMBL/GenBank/DDBJ databases">
        <title>Genome sequencing and assembly of Indian major carp, Cirrhinus mrigala (Hamilton, 1822).</title>
        <authorList>
            <person name="Mohindra V."/>
            <person name="Chowdhury L.M."/>
            <person name="Lal K."/>
            <person name="Jena J.K."/>
        </authorList>
    </citation>
    <scope>NUCLEOTIDE SEQUENCE [LARGE SCALE GENOMIC DNA]</scope>
    <source>
        <strain evidence="2">CM1030</strain>
        <tissue evidence="2">Blood</tissue>
    </source>
</reference>
<feature type="non-terminal residue" evidence="2">
    <location>
        <position position="1"/>
    </location>
</feature>
<evidence type="ECO:0000256" key="1">
    <source>
        <dbReference type="SAM" id="Phobius"/>
    </source>
</evidence>
<dbReference type="EMBL" id="JAMKFB020000023">
    <property type="protein sequence ID" value="KAL0157734.1"/>
    <property type="molecule type" value="Genomic_DNA"/>
</dbReference>
<evidence type="ECO:0000313" key="2">
    <source>
        <dbReference type="EMBL" id="KAL0157734.1"/>
    </source>
</evidence>
<keyword evidence="3" id="KW-1185">Reference proteome</keyword>
<name>A0ABD0N883_CIRMR</name>
<protein>
    <submittedName>
        <fullName evidence="2">Uncharacterized protein</fullName>
    </submittedName>
</protein>
<sequence>ILSSGCLKSTCSNAGLDRIVRSITHIFSLMSISLSVEDNISICGLICAVLSIAVVTSFTWSSN</sequence>
<keyword evidence="1" id="KW-1133">Transmembrane helix</keyword>
<comment type="caution">
    <text evidence="2">The sequence shown here is derived from an EMBL/GenBank/DDBJ whole genome shotgun (WGS) entry which is preliminary data.</text>
</comment>
<dbReference type="Proteomes" id="UP001529510">
    <property type="component" value="Unassembled WGS sequence"/>
</dbReference>
<keyword evidence="1" id="KW-0472">Membrane</keyword>
<feature type="transmembrane region" description="Helical" evidence="1">
    <location>
        <begin position="39"/>
        <end position="60"/>
    </location>
</feature>
<organism evidence="2 3">
    <name type="scientific">Cirrhinus mrigala</name>
    <name type="common">Mrigala</name>
    <dbReference type="NCBI Taxonomy" id="683832"/>
    <lineage>
        <taxon>Eukaryota</taxon>
        <taxon>Metazoa</taxon>
        <taxon>Chordata</taxon>
        <taxon>Craniata</taxon>
        <taxon>Vertebrata</taxon>
        <taxon>Euteleostomi</taxon>
        <taxon>Actinopterygii</taxon>
        <taxon>Neopterygii</taxon>
        <taxon>Teleostei</taxon>
        <taxon>Ostariophysi</taxon>
        <taxon>Cypriniformes</taxon>
        <taxon>Cyprinidae</taxon>
        <taxon>Labeoninae</taxon>
        <taxon>Labeonini</taxon>
        <taxon>Cirrhinus</taxon>
    </lineage>
</organism>